<dbReference type="EMBL" id="AMCI01001800">
    <property type="protein sequence ID" value="EJX04465.1"/>
    <property type="molecule type" value="Genomic_DNA"/>
</dbReference>
<organism evidence="1">
    <name type="scientific">gut metagenome</name>
    <dbReference type="NCBI Taxonomy" id="749906"/>
    <lineage>
        <taxon>unclassified sequences</taxon>
        <taxon>metagenomes</taxon>
        <taxon>organismal metagenomes</taxon>
    </lineage>
</organism>
<proteinExistence type="predicted"/>
<accession>J9GVA6</accession>
<sequence>MSLYPFKGNSFTNKGKEYSEWNILSLCSFYSVKKNEIPACQSSQNGNISSRTGFAITFIEVLRKTSSFCKLSIAVILIENPYFGHI</sequence>
<gene>
    <name evidence="1" type="ORF">EVA_07425</name>
</gene>
<evidence type="ECO:0000313" key="1">
    <source>
        <dbReference type="EMBL" id="EJX04465.1"/>
    </source>
</evidence>
<comment type="caution">
    <text evidence="1">The sequence shown here is derived from an EMBL/GenBank/DDBJ whole genome shotgun (WGS) entry which is preliminary data.</text>
</comment>
<reference evidence="1" key="1">
    <citation type="journal article" date="2012" name="PLoS ONE">
        <title>Gene sets for utilization of primary and secondary nutrition supplies in the distal gut of endangered iberian lynx.</title>
        <authorList>
            <person name="Alcaide M."/>
            <person name="Messina E."/>
            <person name="Richter M."/>
            <person name="Bargiela R."/>
            <person name="Peplies J."/>
            <person name="Huws S.A."/>
            <person name="Newbold C.J."/>
            <person name="Golyshin P.N."/>
            <person name="Simon M.A."/>
            <person name="Lopez G."/>
            <person name="Yakimov M.M."/>
            <person name="Ferrer M."/>
        </authorList>
    </citation>
    <scope>NUCLEOTIDE SEQUENCE</scope>
</reference>
<protein>
    <submittedName>
        <fullName evidence="1">Uncharacterized protein</fullName>
    </submittedName>
</protein>
<dbReference type="AlphaFoldDB" id="J9GVA6"/>
<name>J9GVA6_9ZZZZ</name>